<reference evidence="2 3" key="1">
    <citation type="submission" date="2023-03" db="EMBL/GenBank/DDBJ databases">
        <title>Bacillus Genome Sequencing.</title>
        <authorList>
            <person name="Dunlap C."/>
        </authorList>
    </citation>
    <scope>NUCLEOTIDE SEQUENCE [LARGE SCALE GENOMIC DNA]</scope>
    <source>
        <strain evidence="2 3">B-59205</strain>
    </source>
</reference>
<gene>
    <name evidence="2" type="ORF">P9B03_13565</name>
</gene>
<dbReference type="EMBL" id="JARSFG010000017">
    <property type="protein sequence ID" value="MEC1179521.1"/>
    <property type="molecule type" value="Genomic_DNA"/>
</dbReference>
<accession>A0AAW9NW79</accession>
<evidence type="ECO:0000313" key="2">
    <source>
        <dbReference type="EMBL" id="MEC1179521.1"/>
    </source>
</evidence>
<dbReference type="Gene3D" id="3.90.1340.10">
    <property type="entry name" value="Phage tail collar domain"/>
    <property type="match status" value="1"/>
</dbReference>
<sequence>MAEAYVGEIRMFSGQYAPVGWEFCNGQLLSITEHEALYVLLGTTYGGDGQTNFALPDLRGRLPLHISSNYPLGSMGGTESITLIQNQLPSHTHSVIANNTLTAATESSPANNVWGVSSVTNYQANATSNLVAMNTSVIAPVGGNQAHNNIMPSLAVNFIIAKWGIFPTEN</sequence>
<dbReference type="InterPro" id="IPR037053">
    <property type="entry name" value="Phage_tail_collar_dom_sf"/>
</dbReference>
<proteinExistence type="predicted"/>
<protein>
    <submittedName>
        <fullName evidence="2">Tail fiber protein</fullName>
    </submittedName>
</protein>
<feature type="domain" description="Phage tail collar" evidence="1">
    <location>
        <begin position="7"/>
        <end position="63"/>
    </location>
</feature>
<keyword evidence="3" id="KW-1185">Reference proteome</keyword>
<evidence type="ECO:0000259" key="1">
    <source>
        <dbReference type="Pfam" id="PF07484"/>
    </source>
</evidence>
<dbReference type="InterPro" id="IPR011083">
    <property type="entry name" value="Phage_tail_collar_dom"/>
</dbReference>
<dbReference type="Pfam" id="PF07484">
    <property type="entry name" value="Collar"/>
    <property type="match status" value="1"/>
</dbReference>
<dbReference type="Proteomes" id="UP001344888">
    <property type="component" value="Unassembled WGS sequence"/>
</dbReference>
<name>A0AAW9NW79_9BACL</name>
<organism evidence="2 3">
    <name type="scientific">Metasolibacillus meyeri</name>
    <dbReference type="NCBI Taxonomy" id="1071052"/>
    <lineage>
        <taxon>Bacteria</taxon>
        <taxon>Bacillati</taxon>
        <taxon>Bacillota</taxon>
        <taxon>Bacilli</taxon>
        <taxon>Bacillales</taxon>
        <taxon>Caryophanaceae</taxon>
        <taxon>Metasolibacillus</taxon>
    </lineage>
</organism>
<dbReference type="RefSeq" id="WP_107837840.1">
    <property type="nucleotide sequence ID" value="NZ_JARSFG010000017.1"/>
</dbReference>
<evidence type="ECO:0000313" key="3">
    <source>
        <dbReference type="Proteomes" id="UP001344888"/>
    </source>
</evidence>
<dbReference type="AlphaFoldDB" id="A0AAW9NW79"/>
<comment type="caution">
    <text evidence="2">The sequence shown here is derived from an EMBL/GenBank/DDBJ whole genome shotgun (WGS) entry which is preliminary data.</text>
</comment>
<dbReference type="SUPFAM" id="SSF88874">
    <property type="entry name" value="Receptor-binding domain of short tail fibre protein gp12"/>
    <property type="match status" value="1"/>
</dbReference>